<dbReference type="GO" id="GO:0016740">
    <property type="term" value="F:transferase activity"/>
    <property type="evidence" value="ECO:0007669"/>
    <property type="project" value="UniProtKB-KW"/>
</dbReference>
<dbReference type="AlphaFoldDB" id="A0A7Y4GUH8"/>
<feature type="domain" description="Spore protein YkvP/CgeB glycosyl transferase-like" evidence="1">
    <location>
        <begin position="202"/>
        <end position="347"/>
    </location>
</feature>
<keyword evidence="3" id="KW-1185">Reference proteome</keyword>
<comment type="caution">
    <text evidence="2">The sequence shown here is derived from an EMBL/GenBank/DDBJ whole genome shotgun (WGS) entry which is preliminary data.</text>
</comment>
<keyword evidence="2" id="KW-0808">Transferase</keyword>
<accession>A0A7Y4GUH8</accession>
<proteinExistence type="predicted"/>
<dbReference type="Proteomes" id="UP000544122">
    <property type="component" value="Unassembled WGS sequence"/>
</dbReference>
<name>A0A7Y4GUH8_9BRAD</name>
<dbReference type="RefSeq" id="WP_171581425.1">
    <property type="nucleotide sequence ID" value="NZ_JAAVLX010000007.1"/>
</dbReference>
<protein>
    <submittedName>
        <fullName evidence="2">Glycosyltransferase</fullName>
    </submittedName>
</protein>
<dbReference type="EMBL" id="JAAVLX010000007">
    <property type="protein sequence ID" value="NOJ42175.1"/>
    <property type="molecule type" value="Genomic_DNA"/>
</dbReference>
<evidence type="ECO:0000313" key="3">
    <source>
        <dbReference type="Proteomes" id="UP000544122"/>
    </source>
</evidence>
<organism evidence="2 3">
    <name type="scientific">Bradyrhizobium australiense</name>
    <dbReference type="NCBI Taxonomy" id="2721161"/>
    <lineage>
        <taxon>Bacteria</taxon>
        <taxon>Pseudomonadati</taxon>
        <taxon>Pseudomonadota</taxon>
        <taxon>Alphaproteobacteria</taxon>
        <taxon>Hyphomicrobiales</taxon>
        <taxon>Nitrobacteraceae</taxon>
        <taxon>Bradyrhizobium</taxon>
    </lineage>
</organism>
<evidence type="ECO:0000259" key="1">
    <source>
        <dbReference type="Pfam" id="PF13524"/>
    </source>
</evidence>
<dbReference type="InterPro" id="IPR055259">
    <property type="entry name" value="YkvP/CgeB_Glyco_trans-like"/>
</dbReference>
<dbReference type="SUPFAM" id="SSF53756">
    <property type="entry name" value="UDP-Glycosyltransferase/glycogen phosphorylase"/>
    <property type="match status" value="1"/>
</dbReference>
<dbReference type="Gene3D" id="3.40.50.2000">
    <property type="entry name" value="Glycogen Phosphorylase B"/>
    <property type="match status" value="1"/>
</dbReference>
<evidence type="ECO:0000313" key="2">
    <source>
        <dbReference type="EMBL" id="NOJ42175.1"/>
    </source>
</evidence>
<gene>
    <name evidence="2" type="ORF">HCN58_21710</name>
</gene>
<sequence length="366" mass="40504">MKLDIVMFGLSITSSWGNGHATTYRALIKALAARGHRITFLERDVPWYRDHRDLTSSPHCRIKLYDSLRDASQHYGSMVAAADVVVLGSFVPDGAALGDWITSIARGVTAFYDIDTPVTLSQLATNSSACISPSLIPRFDLYLSFTGGPILQLIKGMYGSPRARALYCAVDVDVHKRVRVPTQWTLGYIGTYSDDRQPLLEELLLEPARRLPKHDFVVVGAQYPSTLTWPENVRHIEHLPPGSHAKFYCSLRYTLNLTRQHMAAAGYSPSVRLFEAAACGVPVISDCWPGIEEFFVPEREILLASSANDVVNMLSKTGELEHRKLAAAAHERVLKNHTAEIRAAEFEGYLKEVISQPANAPSVEAV</sequence>
<dbReference type="Pfam" id="PF13524">
    <property type="entry name" value="Glyco_trans_1_2"/>
    <property type="match status" value="1"/>
</dbReference>
<reference evidence="2 3" key="1">
    <citation type="submission" date="2020-03" db="EMBL/GenBank/DDBJ databases">
        <title>Bradyrhizobium diversity isolated from nodules of Indigofera sp.</title>
        <authorList>
            <person name="Klepa M."/>
            <person name="Helene L."/>
            <person name="Hungria M."/>
        </authorList>
    </citation>
    <scope>NUCLEOTIDE SEQUENCE [LARGE SCALE GENOMIC DNA]</scope>
    <source>
        <strain evidence="2 3">WSM 1791</strain>
    </source>
</reference>